<reference evidence="2 3" key="1">
    <citation type="journal article" date="2024" name="Chem. Sci.">
        <title>Discovery of megapolipeptins by genome mining of a Burkholderiales bacteria collection.</title>
        <authorList>
            <person name="Paulo B.S."/>
            <person name="Recchia M.J.J."/>
            <person name="Lee S."/>
            <person name="Fergusson C.H."/>
            <person name="Romanowski S.B."/>
            <person name="Hernandez A."/>
            <person name="Krull N."/>
            <person name="Liu D.Y."/>
            <person name="Cavanagh H."/>
            <person name="Bos A."/>
            <person name="Gray C.A."/>
            <person name="Murphy B.T."/>
            <person name="Linington R.G."/>
            <person name="Eustaquio A.S."/>
        </authorList>
    </citation>
    <scope>NUCLEOTIDE SEQUENCE [LARGE SCALE GENOMIC DNA]</scope>
    <source>
        <strain evidence="2 3">RL16-012-BIC-B</strain>
    </source>
</reference>
<dbReference type="Proteomes" id="UP001629249">
    <property type="component" value="Unassembled WGS sequence"/>
</dbReference>
<proteinExistence type="predicted"/>
<gene>
    <name evidence="2" type="ORF">PQR66_12315</name>
</gene>
<comment type="caution">
    <text evidence="2">The sequence shown here is derived from an EMBL/GenBank/DDBJ whole genome shotgun (WGS) entry which is preliminary data.</text>
</comment>
<evidence type="ECO:0000256" key="1">
    <source>
        <dbReference type="SAM" id="MobiDB-lite"/>
    </source>
</evidence>
<accession>A0ABW8ZLL8</accession>
<protein>
    <submittedName>
        <fullName evidence="2">Uncharacterized protein</fullName>
    </submittedName>
</protein>
<keyword evidence="3" id="KW-1185">Reference proteome</keyword>
<name>A0ABW8ZLL8_9BURK</name>
<organism evidence="2 3">
    <name type="scientific">Paraburkholderia agricolaris</name>
    <dbReference type="NCBI Taxonomy" id="2152888"/>
    <lineage>
        <taxon>Bacteria</taxon>
        <taxon>Pseudomonadati</taxon>
        <taxon>Pseudomonadota</taxon>
        <taxon>Betaproteobacteria</taxon>
        <taxon>Burkholderiales</taxon>
        <taxon>Burkholderiaceae</taxon>
        <taxon>Paraburkholderia</taxon>
    </lineage>
</organism>
<dbReference type="RefSeq" id="WP_408328316.1">
    <property type="nucleotide sequence ID" value="NZ_JAQQFH010000006.1"/>
</dbReference>
<sequence>MRGSVVEASKNDPFDGAEFRCGAAKAFNYISFYDKDATSRAASPWPMRQPASGRAPLRGLPETAQRKKGLPHAVEISQRFKIWA</sequence>
<dbReference type="EMBL" id="JAQQFN010000008">
    <property type="protein sequence ID" value="MFL9883817.1"/>
    <property type="molecule type" value="Genomic_DNA"/>
</dbReference>
<feature type="region of interest" description="Disordered" evidence="1">
    <location>
        <begin position="39"/>
        <end position="71"/>
    </location>
</feature>
<evidence type="ECO:0000313" key="3">
    <source>
        <dbReference type="Proteomes" id="UP001629249"/>
    </source>
</evidence>
<evidence type="ECO:0000313" key="2">
    <source>
        <dbReference type="EMBL" id="MFL9883817.1"/>
    </source>
</evidence>